<dbReference type="EMBL" id="QZDO01000001">
    <property type="protein sequence ID" value="RJL76453.1"/>
    <property type="molecule type" value="Genomic_DNA"/>
</dbReference>
<dbReference type="GO" id="GO:0009399">
    <property type="term" value="P:nitrogen fixation"/>
    <property type="evidence" value="ECO:0007669"/>
    <property type="project" value="InterPro"/>
</dbReference>
<dbReference type="Proteomes" id="UP000245055">
    <property type="component" value="Unassembled WGS sequence"/>
</dbReference>
<sequence length="181" mass="20737">MDGAEYWLRRLLSLHDAGAACFPRRMGLDDALWQALRQRLNQPAPGANAARDQRQSVMSELQQTRREEREQLAAWLYGYLAADGAPLHQIIASASLGFNHLWQDLGLDSRAELRLLMTDCFPVLVALNHQNMRWKKFFYRQRCLHQGGELVCRSPSCDDCCEWALCFAPEEAHPPMSRHDA</sequence>
<gene>
    <name evidence="2" type="ORF">D5077_00145</name>
    <name evidence="1" type="ORF">DF213_00160</name>
</gene>
<dbReference type="EMBL" id="QESZ01000001">
    <property type="protein sequence ID" value="PWD75571.1"/>
    <property type="molecule type" value="Genomic_DNA"/>
</dbReference>
<comment type="caution">
    <text evidence="1">The sequence shown here is derived from an EMBL/GenBank/DDBJ whole genome shotgun (WGS) entry which is preliminary data.</text>
</comment>
<organism evidence="1 3">
    <name type="scientific">Dickeya dianthicola</name>
    <dbReference type="NCBI Taxonomy" id="204039"/>
    <lineage>
        <taxon>Bacteria</taxon>
        <taxon>Pseudomonadati</taxon>
        <taxon>Pseudomonadota</taxon>
        <taxon>Gammaproteobacteria</taxon>
        <taxon>Enterobacterales</taxon>
        <taxon>Pectobacteriaceae</taxon>
        <taxon>Dickeya</taxon>
    </lineage>
</organism>
<dbReference type="GO" id="GO:0030151">
    <property type="term" value="F:molybdenum ion binding"/>
    <property type="evidence" value="ECO:0007669"/>
    <property type="project" value="InterPro"/>
</dbReference>
<evidence type="ECO:0000313" key="2">
    <source>
        <dbReference type="EMBL" id="RJL76453.1"/>
    </source>
</evidence>
<reference evidence="1 3" key="1">
    <citation type="submission" date="2018-05" db="EMBL/GenBank/DDBJ databases">
        <title>Genomic diversity of pathogens causing Blackleg of Potato in Pakistan.</title>
        <authorList>
            <person name="Sarfraz S."/>
            <person name="Riaz K."/>
            <person name="Oulghazi S."/>
            <person name="Cigna J."/>
            <person name="Sahi S.T."/>
            <person name="Khan S.H."/>
            <person name="Hameed A."/>
            <person name="Faure D."/>
        </authorList>
    </citation>
    <scope>NUCLEOTIDE SEQUENCE [LARGE SCALE GENOMIC DNA]</scope>
    <source>
        <strain evidence="1 3">SS70</strain>
    </source>
</reference>
<evidence type="ECO:0000313" key="1">
    <source>
        <dbReference type="EMBL" id="PWD75571.1"/>
    </source>
</evidence>
<name>A0AAP2GAX5_9GAMM</name>
<reference evidence="2 4" key="2">
    <citation type="submission" date="2018-09" db="EMBL/GenBank/DDBJ databases">
        <title>Phylogenetic diversity of Pectobacterium and Dickeya strains causing blackleg disease of potato in Morocco.</title>
        <authorList>
            <person name="Oulghazi S."/>
            <person name="Moumni M."/>
            <person name="Faure D."/>
        </authorList>
    </citation>
    <scope>NUCLEOTIDE SEQUENCE [LARGE SCALE GENOMIC DNA]</scope>
    <source>
        <strain evidence="2 4">S4.16.03.LID</strain>
    </source>
</reference>
<protein>
    <submittedName>
        <fullName evidence="1">Nitrogen fixation protein NifQ</fullName>
    </submittedName>
</protein>
<dbReference type="AlphaFoldDB" id="A0AAP2GAX5"/>
<evidence type="ECO:0000313" key="3">
    <source>
        <dbReference type="Proteomes" id="UP000245055"/>
    </source>
</evidence>
<dbReference type="Proteomes" id="UP000266633">
    <property type="component" value="Unassembled WGS sequence"/>
</dbReference>
<dbReference type="Pfam" id="PF04891">
    <property type="entry name" value="NifQ"/>
    <property type="match status" value="1"/>
</dbReference>
<accession>A0AAP2GAX5</accession>
<dbReference type="InterPro" id="IPR006975">
    <property type="entry name" value="NifQ"/>
</dbReference>
<keyword evidence="4" id="KW-1185">Reference proteome</keyword>
<evidence type="ECO:0000313" key="4">
    <source>
        <dbReference type="Proteomes" id="UP000266633"/>
    </source>
</evidence>
<dbReference type="GeneID" id="49323778"/>
<dbReference type="RefSeq" id="WP_024107428.1">
    <property type="nucleotide sequence ID" value="NZ_CP031560.1"/>
</dbReference>
<proteinExistence type="predicted"/>